<dbReference type="RefSeq" id="WP_089007602.1">
    <property type="nucleotide sequence ID" value="NZ_LT607411.1"/>
</dbReference>
<dbReference type="GO" id="GO:0009253">
    <property type="term" value="P:peptidoglycan catabolic process"/>
    <property type="evidence" value="ECO:0007669"/>
    <property type="project" value="InterPro"/>
</dbReference>
<keyword evidence="9" id="KW-1185">Reference proteome</keyword>
<feature type="signal peptide" evidence="6">
    <location>
        <begin position="1"/>
        <end position="32"/>
    </location>
</feature>
<proteinExistence type="predicted"/>
<name>A0A1C4Y9R5_MICVI</name>
<protein>
    <recommendedName>
        <fullName evidence="2">N-acetylmuramoyl-L-alanine amidase</fullName>
        <ecNumber evidence="2">3.5.1.28</ecNumber>
    </recommendedName>
</protein>
<organism evidence="8 9">
    <name type="scientific">Micromonospora viridifaciens</name>
    <dbReference type="NCBI Taxonomy" id="1881"/>
    <lineage>
        <taxon>Bacteria</taxon>
        <taxon>Bacillati</taxon>
        <taxon>Actinomycetota</taxon>
        <taxon>Actinomycetes</taxon>
        <taxon>Micromonosporales</taxon>
        <taxon>Micromonosporaceae</taxon>
        <taxon>Micromonospora</taxon>
    </lineage>
</organism>
<dbReference type="FunFam" id="3.40.80.10:FF:000006">
    <property type="entry name" value="N-acetylmuramoyl-L-alanine amidase"/>
    <property type="match status" value="1"/>
</dbReference>
<dbReference type="Pfam" id="PF01510">
    <property type="entry name" value="Amidase_2"/>
    <property type="match status" value="1"/>
</dbReference>
<evidence type="ECO:0000259" key="7">
    <source>
        <dbReference type="SMART" id="SM00644"/>
    </source>
</evidence>
<dbReference type="SUPFAM" id="SSF55846">
    <property type="entry name" value="N-acetylmuramoyl-L-alanine amidase-like"/>
    <property type="match status" value="1"/>
</dbReference>
<dbReference type="InterPro" id="IPR036505">
    <property type="entry name" value="Amidase/PGRP_sf"/>
</dbReference>
<dbReference type="SUPFAM" id="SSF53955">
    <property type="entry name" value="Lysozyme-like"/>
    <property type="match status" value="1"/>
</dbReference>
<dbReference type="Proteomes" id="UP000198242">
    <property type="component" value="Chromosome I"/>
</dbReference>
<dbReference type="InterPro" id="IPR051206">
    <property type="entry name" value="NAMLAA_amidase_2"/>
</dbReference>
<dbReference type="OrthoDB" id="66275at2"/>
<dbReference type="PANTHER" id="PTHR30417:SF1">
    <property type="entry name" value="N-ACETYLMURAMOYL-L-ALANINE AMIDASE AMID"/>
    <property type="match status" value="1"/>
</dbReference>
<evidence type="ECO:0000256" key="6">
    <source>
        <dbReference type="SAM" id="SignalP"/>
    </source>
</evidence>
<sequence length="667" mass="71595">MPRSRAPIGRRVLLSTALVGAATLAPVGPAPAASPTPTTRQQQYAAAAAEYGVPESVLLAVSYLESRWDTNAGTPSTGAGYGPMHLTDAAYVDSLGGPAHYGPAEDPRGDDSRAPIRLGQPAAGPPAEAALQTMDAAARATGSGKQALRSDPRANIRGGAALLAAYQKAIGAPVGAGTDPGAWYGAVARYSGSDNTASAATFADEVYATVRTGAARTTDDGQRVTLAARAVTPQRSWLDKLGLRKMARAGGVECPAELACEWIPAPYQLLGDGTNPENYGNHDLSDRPARQKIEYIVIHDTEETYTRTLELVQDPAYVSWHYTMRSRDGHTAQHVRTRDVAWQAGNWYINAKSIGIEHEGFARQGTWYTEALYRNSAKLVGYLAKRFDIPLDRQHIIGHDNVPGTVPSTVRGMHWDPGPYWDWSHYFDLLKAPFHSTGTARTGLVTVDPDFAANRPAFWGCTVDGNGNPTSEPCPPRGSSSVILRSAPRHDAPLVTDVGLHPDGSPSTMEVSDHGARASAGQTYAVADQQGDWTAIWYLGQKAWFHNPASAPVANWATGFVVTPKPGRATIPVYGRAYPEEAAYPPGAPYQTITPLQYTLSAGQRYAVGGVLPSEFYKAYTFAGTFPADWTVIRGRTTYVQIQFGHRIMFVNKDDVLIQPSAVGAPR</sequence>
<dbReference type="GO" id="GO:0071555">
    <property type="term" value="P:cell wall organization"/>
    <property type="evidence" value="ECO:0007669"/>
    <property type="project" value="UniProtKB-KW"/>
</dbReference>
<keyword evidence="3" id="KW-0378">Hydrolase</keyword>
<dbReference type="Gene3D" id="1.10.530.10">
    <property type="match status" value="1"/>
</dbReference>
<dbReference type="SMART" id="SM00644">
    <property type="entry name" value="Ami_2"/>
    <property type="match status" value="1"/>
</dbReference>
<comment type="catalytic activity">
    <reaction evidence="1">
        <text>Hydrolyzes the link between N-acetylmuramoyl residues and L-amino acid residues in certain cell-wall glycopeptides.</text>
        <dbReference type="EC" id="3.5.1.28"/>
    </reaction>
</comment>
<gene>
    <name evidence="8" type="ORF">GA0074695_3994</name>
</gene>
<feature type="domain" description="N-acetylmuramoyl-L-alanine amidase" evidence="7">
    <location>
        <begin position="282"/>
        <end position="418"/>
    </location>
</feature>
<evidence type="ECO:0000256" key="3">
    <source>
        <dbReference type="ARBA" id="ARBA00022801"/>
    </source>
</evidence>
<evidence type="ECO:0000256" key="5">
    <source>
        <dbReference type="SAM" id="MobiDB-lite"/>
    </source>
</evidence>
<dbReference type="InterPro" id="IPR006311">
    <property type="entry name" value="TAT_signal"/>
</dbReference>
<evidence type="ECO:0000256" key="1">
    <source>
        <dbReference type="ARBA" id="ARBA00001561"/>
    </source>
</evidence>
<dbReference type="PROSITE" id="PS51318">
    <property type="entry name" value="TAT"/>
    <property type="match status" value="1"/>
</dbReference>
<evidence type="ECO:0000256" key="2">
    <source>
        <dbReference type="ARBA" id="ARBA00011901"/>
    </source>
</evidence>
<dbReference type="Gene3D" id="3.40.80.10">
    <property type="entry name" value="Peptidoglycan recognition protein-like"/>
    <property type="match status" value="1"/>
</dbReference>
<keyword evidence="4" id="KW-0961">Cell wall biogenesis/degradation</keyword>
<evidence type="ECO:0000313" key="9">
    <source>
        <dbReference type="Proteomes" id="UP000198242"/>
    </source>
</evidence>
<feature type="compositionally biased region" description="Basic and acidic residues" evidence="5">
    <location>
        <begin position="103"/>
        <end position="114"/>
    </location>
</feature>
<dbReference type="InterPro" id="IPR023346">
    <property type="entry name" value="Lysozyme-like_dom_sf"/>
</dbReference>
<dbReference type="CDD" id="cd06583">
    <property type="entry name" value="PGRP"/>
    <property type="match status" value="1"/>
</dbReference>
<dbReference type="InterPro" id="IPR002502">
    <property type="entry name" value="Amidase_domain"/>
</dbReference>
<feature type="region of interest" description="Disordered" evidence="5">
    <location>
        <begin position="97"/>
        <end position="125"/>
    </location>
</feature>
<dbReference type="GO" id="GO:0009254">
    <property type="term" value="P:peptidoglycan turnover"/>
    <property type="evidence" value="ECO:0007669"/>
    <property type="project" value="TreeGrafter"/>
</dbReference>
<dbReference type="GO" id="GO:0008745">
    <property type="term" value="F:N-acetylmuramoyl-L-alanine amidase activity"/>
    <property type="evidence" value="ECO:0007669"/>
    <property type="project" value="UniProtKB-EC"/>
</dbReference>
<keyword evidence="6" id="KW-0732">Signal</keyword>
<feature type="chain" id="PRO_5008708954" description="N-acetylmuramoyl-L-alanine amidase" evidence="6">
    <location>
        <begin position="33"/>
        <end position="667"/>
    </location>
</feature>
<dbReference type="AlphaFoldDB" id="A0A1C4Y9R5"/>
<accession>A0A1C4Y9R5</accession>
<dbReference type="EMBL" id="LT607411">
    <property type="protein sequence ID" value="SCF17454.1"/>
    <property type="molecule type" value="Genomic_DNA"/>
</dbReference>
<dbReference type="EC" id="3.5.1.28" evidence="2"/>
<reference evidence="9" key="1">
    <citation type="submission" date="2016-06" db="EMBL/GenBank/DDBJ databases">
        <authorList>
            <person name="Varghese N."/>
            <person name="Submissions Spin"/>
        </authorList>
    </citation>
    <scope>NUCLEOTIDE SEQUENCE [LARGE SCALE GENOMIC DNA]</scope>
    <source>
        <strain evidence="9">DSM 43909</strain>
    </source>
</reference>
<dbReference type="PANTHER" id="PTHR30417">
    <property type="entry name" value="N-ACETYLMURAMOYL-L-ALANINE AMIDASE AMID"/>
    <property type="match status" value="1"/>
</dbReference>
<evidence type="ECO:0000256" key="4">
    <source>
        <dbReference type="ARBA" id="ARBA00023316"/>
    </source>
</evidence>
<evidence type="ECO:0000313" key="8">
    <source>
        <dbReference type="EMBL" id="SCF17454.1"/>
    </source>
</evidence>